<feature type="transmembrane region" description="Helical" evidence="8">
    <location>
        <begin position="225"/>
        <end position="246"/>
    </location>
</feature>
<evidence type="ECO:0000256" key="8">
    <source>
        <dbReference type="SAM" id="Phobius"/>
    </source>
</evidence>
<evidence type="ECO:0000256" key="3">
    <source>
        <dbReference type="ARBA" id="ARBA00022692"/>
    </source>
</evidence>
<feature type="transmembrane region" description="Helical" evidence="8">
    <location>
        <begin position="180"/>
        <end position="204"/>
    </location>
</feature>
<keyword evidence="4" id="KW-0133">Cell shape</keyword>
<keyword evidence="10" id="KW-1185">Reference proteome</keyword>
<feature type="transmembrane region" description="Helical" evidence="8">
    <location>
        <begin position="147"/>
        <end position="168"/>
    </location>
</feature>
<evidence type="ECO:0000313" key="10">
    <source>
        <dbReference type="Proteomes" id="UP001596083"/>
    </source>
</evidence>
<feature type="transmembrane region" description="Helical" evidence="8">
    <location>
        <begin position="417"/>
        <end position="439"/>
    </location>
</feature>
<dbReference type="RefSeq" id="WP_390317712.1">
    <property type="nucleotide sequence ID" value="NZ_JBHSPB010000011.1"/>
</dbReference>
<dbReference type="PRINTS" id="PR01806">
    <property type="entry name" value="VIRFACTRMVIN"/>
</dbReference>
<dbReference type="CDD" id="cd13123">
    <property type="entry name" value="MATE_MurJ_like"/>
    <property type="match status" value="1"/>
</dbReference>
<protein>
    <submittedName>
        <fullName evidence="9">Murein biosynthesis integral membrane protein MurJ</fullName>
    </submittedName>
</protein>
<keyword evidence="2" id="KW-1003">Cell membrane</keyword>
<name>A0ABW0Z7D9_9ACTN</name>
<dbReference type="EMBL" id="JBHSPB010000011">
    <property type="protein sequence ID" value="MFC5722325.1"/>
    <property type="molecule type" value="Genomic_DNA"/>
</dbReference>
<comment type="subcellular location">
    <subcellularLocation>
        <location evidence="1">Cell membrane</location>
        <topology evidence="1">Multi-pass membrane protein</topology>
    </subcellularLocation>
</comment>
<dbReference type="Proteomes" id="UP001596083">
    <property type="component" value="Unassembled WGS sequence"/>
</dbReference>
<dbReference type="Pfam" id="PF03023">
    <property type="entry name" value="MurJ"/>
    <property type="match status" value="1"/>
</dbReference>
<feature type="transmembrane region" description="Helical" evidence="8">
    <location>
        <begin position="388"/>
        <end position="411"/>
    </location>
</feature>
<reference evidence="10" key="1">
    <citation type="journal article" date="2019" name="Int. J. Syst. Evol. Microbiol.">
        <title>The Global Catalogue of Microorganisms (GCM) 10K type strain sequencing project: providing services to taxonomists for standard genome sequencing and annotation.</title>
        <authorList>
            <consortium name="The Broad Institute Genomics Platform"/>
            <consortium name="The Broad Institute Genome Sequencing Center for Infectious Disease"/>
            <person name="Wu L."/>
            <person name="Ma J."/>
        </authorList>
    </citation>
    <scope>NUCLEOTIDE SEQUENCE [LARGE SCALE GENOMIC DNA]</scope>
    <source>
        <strain evidence="10">CGMCC 4.7304</strain>
    </source>
</reference>
<feature type="transmembrane region" description="Helical" evidence="8">
    <location>
        <begin position="355"/>
        <end position="376"/>
    </location>
</feature>
<dbReference type="PANTHER" id="PTHR47019:SF1">
    <property type="entry name" value="LIPID II FLIPPASE MURJ"/>
    <property type="match status" value="1"/>
</dbReference>
<organism evidence="9 10">
    <name type="scientific">Streptomyces gamaensis</name>
    <dbReference type="NCBI Taxonomy" id="1763542"/>
    <lineage>
        <taxon>Bacteria</taxon>
        <taxon>Bacillati</taxon>
        <taxon>Actinomycetota</taxon>
        <taxon>Actinomycetes</taxon>
        <taxon>Kitasatosporales</taxon>
        <taxon>Streptomycetaceae</taxon>
        <taxon>Streptomyces</taxon>
    </lineage>
</organism>
<dbReference type="InterPro" id="IPR051050">
    <property type="entry name" value="Lipid_II_flippase_MurJ/MviN"/>
</dbReference>
<feature type="transmembrane region" description="Helical" evidence="8">
    <location>
        <begin position="77"/>
        <end position="100"/>
    </location>
</feature>
<feature type="transmembrane region" description="Helical" evidence="8">
    <location>
        <begin position="275"/>
        <end position="294"/>
    </location>
</feature>
<comment type="caution">
    <text evidence="9">The sequence shown here is derived from an EMBL/GenBank/DDBJ whole genome shotgun (WGS) entry which is preliminary data.</text>
</comment>
<feature type="transmembrane region" description="Helical" evidence="8">
    <location>
        <begin position="451"/>
        <end position="472"/>
    </location>
</feature>
<dbReference type="InterPro" id="IPR004268">
    <property type="entry name" value="MurJ"/>
</dbReference>
<feature type="transmembrane region" description="Helical" evidence="8">
    <location>
        <begin position="112"/>
        <end position="135"/>
    </location>
</feature>
<evidence type="ECO:0000313" key="9">
    <source>
        <dbReference type="EMBL" id="MFC5722325.1"/>
    </source>
</evidence>
<keyword evidence="7 8" id="KW-0472">Membrane</keyword>
<sequence length="510" mass="52492">MASGSVVSRATGFLRAAVVLAALGTGLLADGYNVANTVPNILFILLVGGALNTVLVPDLVAAAQRDADGGAAHTDRLLTALTTALLALTAAATVSAPWIVDAYTGYDGAQRSVTVALAFLCLPQILFYGLFTVVGQVLNARGRFGPMAWAPVLSNLVVIAVFGTYMAAGRADGARDLTDGQILLLGGGTTAGIAVQALVLLPCLRGAGVRWRPRFDWRGARLGAPLRMAGWTVLMVLTDQLGYWVVTRLSTQAGQDAAAAGLDHGVGYTAYSNAYLLWIVPHGVITVSLMTAAMPRMSAAAADGDMPRLREQLSAALRGSAVFTVPAAFGFLALAPQLAALAFGHGRTGAQDVRAIAWTLMAFAPGLICYSAHYVLSRAFYALHDSRTPFLLNLVVFAVNAPGAAACYLWLPTRWAVTGMAGCFGLSFGVSLVVTAAVLRRRTGGLDGRRVLRAHALLVLASAAAAGLSYVLAGVCERAVGGGLPGALTGLAAGAVPLAAVAVLARARKG</sequence>
<dbReference type="NCBIfam" id="TIGR01695">
    <property type="entry name" value="murJ_mviN"/>
    <property type="match status" value="1"/>
</dbReference>
<evidence type="ECO:0000256" key="4">
    <source>
        <dbReference type="ARBA" id="ARBA00022960"/>
    </source>
</evidence>
<feature type="transmembrane region" description="Helical" evidence="8">
    <location>
        <begin position="12"/>
        <end position="32"/>
    </location>
</feature>
<feature type="transmembrane region" description="Helical" evidence="8">
    <location>
        <begin position="484"/>
        <end position="505"/>
    </location>
</feature>
<evidence type="ECO:0000256" key="6">
    <source>
        <dbReference type="ARBA" id="ARBA00022989"/>
    </source>
</evidence>
<feature type="transmembrane region" description="Helical" evidence="8">
    <location>
        <begin position="38"/>
        <end position="56"/>
    </location>
</feature>
<feature type="transmembrane region" description="Helical" evidence="8">
    <location>
        <begin position="315"/>
        <end position="335"/>
    </location>
</feature>
<keyword evidence="5" id="KW-0573">Peptidoglycan synthesis</keyword>
<keyword evidence="3 8" id="KW-0812">Transmembrane</keyword>
<evidence type="ECO:0000256" key="1">
    <source>
        <dbReference type="ARBA" id="ARBA00004651"/>
    </source>
</evidence>
<proteinExistence type="predicted"/>
<evidence type="ECO:0000256" key="5">
    <source>
        <dbReference type="ARBA" id="ARBA00022984"/>
    </source>
</evidence>
<evidence type="ECO:0000256" key="2">
    <source>
        <dbReference type="ARBA" id="ARBA00022475"/>
    </source>
</evidence>
<evidence type="ECO:0000256" key="7">
    <source>
        <dbReference type="ARBA" id="ARBA00023136"/>
    </source>
</evidence>
<dbReference type="PANTHER" id="PTHR47019">
    <property type="entry name" value="LIPID II FLIPPASE MURJ"/>
    <property type="match status" value="1"/>
</dbReference>
<gene>
    <name evidence="9" type="primary">murJ</name>
    <name evidence="9" type="ORF">ACFP1Z_19345</name>
</gene>
<accession>A0ABW0Z7D9</accession>
<keyword evidence="6 8" id="KW-1133">Transmembrane helix</keyword>